<dbReference type="Proteomes" id="UP000185728">
    <property type="component" value="Unassembled WGS sequence"/>
</dbReference>
<evidence type="ECO:0000256" key="4">
    <source>
        <dbReference type="ARBA" id="ARBA00022496"/>
    </source>
</evidence>
<sequence>MKHLFFVFLSFLLPLHIHAQDDLQKDRVTVLDEIVLTDTLTVKSATGVVASTLIGPKTFQNYSPVDMVSAINQIPGVFVLSGALNTNRITIRGIGARSQFGTDKLHLYYNDIPVTNGTGASTIEAYDLENLEAIEVIKGPKGTAHGAGLGGAIILISEESKADITFLNNKLTVGSYGLLKDNLKFSHTDPKLSLQLQYGHMESDGYRENNAFERDGILLNASYKIKPNHKISILLNHIDYSAEIPSSLGQTAFETNPEQADFTWKSAQGYEANKYTLAGLSYTHDLSSHLKNSTSIFYTYLDHYEPRPFNILDEITNGYGFRTRFYGTFDLLRRPAEYTFGGELYKDEYQWATIENLYEENNGKGSLEGSRISDNKEFRRQFNVFGTLTLALSEAFKAQFGLNINKTHYDFRDKFNLGSQNKSAKREFNTIALPSLNLNYRFPSGLNIFANISRGFSNPSLEKSLTPDGAINPDIAQETGTNYEVGGETYFLKKKLYINIALYRMNIKNLLVDQRIGEDQYIGKNAGSTRHQGIDSELNYTIEIGRQLRLRPFFNYTLSDFSFVEFIDGDNDYSGNPLTGVPKHRISSGLQIQLKNGFFWNTTYQYVDKISLTDANSLYSDAFQLAHIKIGYRRQLSDRLDLGLNLGVNNIFDTAYAQSVLINATGFGGREPRYFYPGNGRNWYGGLNLKLKL</sequence>
<dbReference type="Gene3D" id="2.40.170.20">
    <property type="entry name" value="TonB-dependent receptor, beta-barrel domain"/>
    <property type="match status" value="1"/>
</dbReference>
<keyword evidence="8" id="KW-0406">Ion transport</keyword>
<feature type="chain" id="PRO_5045620795" evidence="14">
    <location>
        <begin position="20"/>
        <end position="693"/>
    </location>
</feature>
<evidence type="ECO:0000256" key="2">
    <source>
        <dbReference type="ARBA" id="ARBA00022448"/>
    </source>
</evidence>
<dbReference type="PROSITE" id="PS52016">
    <property type="entry name" value="TONB_DEPENDENT_REC_3"/>
    <property type="match status" value="1"/>
</dbReference>
<dbReference type="InterPro" id="IPR036942">
    <property type="entry name" value="Beta-barrel_TonB_sf"/>
</dbReference>
<dbReference type="RefSeq" id="WP_076453782.1">
    <property type="nucleotide sequence ID" value="NZ_FTOB01000001.1"/>
</dbReference>
<dbReference type="EMBL" id="FTOB01000001">
    <property type="protein sequence ID" value="SIS40140.1"/>
    <property type="molecule type" value="Genomic_DNA"/>
</dbReference>
<name>A0ABY1KMN0_9FLAO</name>
<evidence type="ECO:0000256" key="11">
    <source>
        <dbReference type="ARBA" id="ARBA00023237"/>
    </source>
</evidence>
<evidence type="ECO:0000256" key="5">
    <source>
        <dbReference type="ARBA" id="ARBA00022692"/>
    </source>
</evidence>
<keyword evidence="4" id="KW-0410">Iron transport</keyword>
<feature type="signal peptide" evidence="14">
    <location>
        <begin position="1"/>
        <end position="19"/>
    </location>
</feature>
<keyword evidence="18" id="KW-1185">Reference proteome</keyword>
<dbReference type="InterPro" id="IPR037066">
    <property type="entry name" value="Plug_dom_sf"/>
</dbReference>
<evidence type="ECO:0000256" key="13">
    <source>
        <dbReference type="RuleBase" id="RU003357"/>
    </source>
</evidence>
<keyword evidence="9 13" id="KW-0798">TonB box</keyword>
<reference evidence="17 18" key="1">
    <citation type="submission" date="2017-01" db="EMBL/GenBank/DDBJ databases">
        <authorList>
            <person name="Varghese N."/>
            <person name="Submissions S."/>
        </authorList>
    </citation>
    <scope>NUCLEOTIDE SEQUENCE [LARGE SCALE GENOMIC DNA]</scope>
    <source>
        <strain evidence="17 18">DSM 2061</strain>
    </source>
</reference>
<dbReference type="Pfam" id="PF07715">
    <property type="entry name" value="Plug"/>
    <property type="match status" value="1"/>
</dbReference>
<dbReference type="PANTHER" id="PTHR32552:SF68">
    <property type="entry name" value="FERRICHROME OUTER MEMBRANE TRANSPORTER_PHAGE RECEPTOR"/>
    <property type="match status" value="1"/>
</dbReference>
<comment type="subcellular location">
    <subcellularLocation>
        <location evidence="1 12">Cell outer membrane</location>
        <topology evidence="1 12">Multi-pass membrane protein</topology>
    </subcellularLocation>
</comment>
<evidence type="ECO:0000256" key="1">
    <source>
        <dbReference type="ARBA" id="ARBA00004571"/>
    </source>
</evidence>
<keyword evidence="7" id="KW-0408">Iron</keyword>
<evidence type="ECO:0000256" key="14">
    <source>
        <dbReference type="SAM" id="SignalP"/>
    </source>
</evidence>
<evidence type="ECO:0000256" key="10">
    <source>
        <dbReference type="ARBA" id="ARBA00023136"/>
    </source>
</evidence>
<dbReference type="PANTHER" id="PTHR32552">
    <property type="entry name" value="FERRICHROME IRON RECEPTOR-RELATED"/>
    <property type="match status" value="1"/>
</dbReference>
<evidence type="ECO:0000256" key="12">
    <source>
        <dbReference type="PROSITE-ProRule" id="PRU01360"/>
    </source>
</evidence>
<dbReference type="Gene3D" id="2.170.130.10">
    <property type="entry name" value="TonB-dependent receptor, plug domain"/>
    <property type="match status" value="1"/>
</dbReference>
<dbReference type="Pfam" id="PF00593">
    <property type="entry name" value="TonB_dep_Rec_b-barrel"/>
    <property type="match status" value="1"/>
</dbReference>
<keyword evidence="10 12" id="KW-0472">Membrane</keyword>
<comment type="similarity">
    <text evidence="12 13">Belongs to the TonB-dependent receptor family.</text>
</comment>
<feature type="domain" description="TonB-dependent receptor-like beta-barrel" evidence="15">
    <location>
        <begin position="255"/>
        <end position="651"/>
    </location>
</feature>
<dbReference type="CDD" id="cd01347">
    <property type="entry name" value="ligand_gated_channel"/>
    <property type="match status" value="1"/>
</dbReference>
<evidence type="ECO:0000256" key="9">
    <source>
        <dbReference type="ARBA" id="ARBA00023077"/>
    </source>
</evidence>
<dbReference type="InterPro" id="IPR012910">
    <property type="entry name" value="Plug_dom"/>
</dbReference>
<accession>A0ABY1KMN0</accession>
<evidence type="ECO:0000256" key="6">
    <source>
        <dbReference type="ARBA" id="ARBA00022729"/>
    </source>
</evidence>
<keyword evidence="2 12" id="KW-0813">Transport</keyword>
<evidence type="ECO:0000313" key="17">
    <source>
        <dbReference type="EMBL" id="SIS40140.1"/>
    </source>
</evidence>
<feature type="domain" description="TonB-dependent receptor plug" evidence="16">
    <location>
        <begin position="51"/>
        <end position="151"/>
    </location>
</feature>
<evidence type="ECO:0000256" key="3">
    <source>
        <dbReference type="ARBA" id="ARBA00022452"/>
    </source>
</evidence>
<dbReference type="InterPro" id="IPR000531">
    <property type="entry name" value="Beta-barrel_TonB"/>
</dbReference>
<evidence type="ECO:0000259" key="15">
    <source>
        <dbReference type="Pfam" id="PF00593"/>
    </source>
</evidence>
<gene>
    <name evidence="17" type="ORF">SAMN05421766_101547</name>
</gene>
<organism evidence="17 18">
    <name type="scientific">Zobellia uliginosa</name>
    <dbReference type="NCBI Taxonomy" id="143224"/>
    <lineage>
        <taxon>Bacteria</taxon>
        <taxon>Pseudomonadati</taxon>
        <taxon>Bacteroidota</taxon>
        <taxon>Flavobacteriia</taxon>
        <taxon>Flavobacteriales</taxon>
        <taxon>Flavobacteriaceae</taxon>
        <taxon>Zobellia</taxon>
    </lineage>
</organism>
<protein>
    <submittedName>
        <fullName evidence="17">Iron complex outermembrane recepter protein</fullName>
    </submittedName>
</protein>
<evidence type="ECO:0000256" key="8">
    <source>
        <dbReference type="ARBA" id="ARBA00023065"/>
    </source>
</evidence>
<evidence type="ECO:0000256" key="7">
    <source>
        <dbReference type="ARBA" id="ARBA00023004"/>
    </source>
</evidence>
<keyword evidence="11 12" id="KW-0998">Cell outer membrane</keyword>
<keyword evidence="5 12" id="KW-0812">Transmembrane</keyword>
<evidence type="ECO:0000313" key="18">
    <source>
        <dbReference type="Proteomes" id="UP000185728"/>
    </source>
</evidence>
<dbReference type="InterPro" id="IPR039426">
    <property type="entry name" value="TonB-dep_rcpt-like"/>
</dbReference>
<proteinExistence type="inferred from homology"/>
<comment type="caution">
    <text evidence="17">The sequence shown here is derived from an EMBL/GenBank/DDBJ whole genome shotgun (WGS) entry which is preliminary data.</text>
</comment>
<keyword evidence="3 12" id="KW-1134">Transmembrane beta strand</keyword>
<dbReference type="SUPFAM" id="SSF56935">
    <property type="entry name" value="Porins"/>
    <property type="match status" value="1"/>
</dbReference>
<evidence type="ECO:0000259" key="16">
    <source>
        <dbReference type="Pfam" id="PF07715"/>
    </source>
</evidence>
<keyword evidence="6 14" id="KW-0732">Signal</keyword>